<accession>A2G6W0</accession>
<name>A2G6W0_TRIV3</name>
<dbReference type="Proteomes" id="UP000001542">
    <property type="component" value="Unassembled WGS sequence"/>
</dbReference>
<reference evidence="1" key="1">
    <citation type="submission" date="2006-10" db="EMBL/GenBank/DDBJ databases">
        <authorList>
            <person name="Amadeo P."/>
            <person name="Zhao Q."/>
            <person name="Wortman J."/>
            <person name="Fraser-Liggett C."/>
            <person name="Carlton J."/>
        </authorList>
    </citation>
    <scope>NUCLEOTIDE SEQUENCE</scope>
    <source>
        <strain evidence="1">G3</strain>
    </source>
</reference>
<evidence type="ECO:0000313" key="2">
    <source>
        <dbReference type="Proteomes" id="UP000001542"/>
    </source>
</evidence>
<dbReference type="SMR" id="A2G6W0"/>
<reference evidence="1" key="2">
    <citation type="journal article" date="2007" name="Science">
        <title>Draft genome sequence of the sexually transmitted pathogen Trichomonas vaginalis.</title>
        <authorList>
            <person name="Carlton J.M."/>
            <person name="Hirt R.P."/>
            <person name="Silva J.C."/>
            <person name="Delcher A.L."/>
            <person name="Schatz M."/>
            <person name="Zhao Q."/>
            <person name="Wortman J.R."/>
            <person name="Bidwell S.L."/>
            <person name="Alsmark U.C.M."/>
            <person name="Besteiro S."/>
            <person name="Sicheritz-Ponten T."/>
            <person name="Noel C.J."/>
            <person name="Dacks J.B."/>
            <person name="Foster P.G."/>
            <person name="Simillion C."/>
            <person name="Van de Peer Y."/>
            <person name="Miranda-Saavedra D."/>
            <person name="Barton G.J."/>
            <person name="Westrop G.D."/>
            <person name="Mueller S."/>
            <person name="Dessi D."/>
            <person name="Fiori P.L."/>
            <person name="Ren Q."/>
            <person name="Paulsen I."/>
            <person name="Zhang H."/>
            <person name="Bastida-Corcuera F.D."/>
            <person name="Simoes-Barbosa A."/>
            <person name="Brown M.T."/>
            <person name="Hayes R.D."/>
            <person name="Mukherjee M."/>
            <person name="Okumura C.Y."/>
            <person name="Schneider R."/>
            <person name="Smith A.J."/>
            <person name="Vanacova S."/>
            <person name="Villalvazo M."/>
            <person name="Haas B.J."/>
            <person name="Pertea M."/>
            <person name="Feldblyum T.V."/>
            <person name="Utterback T.R."/>
            <person name="Shu C.L."/>
            <person name="Osoegawa K."/>
            <person name="de Jong P.J."/>
            <person name="Hrdy I."/>
            <person name="Horvathova L."/>
            <person name="Zubacova Z."/>
            <person name="Dolezal P."/>
            <person name="Malik S.B."/>
            <person name="Logsdon J.M. Jr."/>
            <person name="Henze K."/>
            <person name="Gupta A."/>
            <person name="Wang C.C."/>
            <person name="Dunne R.L."/>
            <person name="Upcroft J.A."/>
            <person name="Upcroft P."/>
            <person name="White O."/>
            <person name="Salzberg S.L."/>
            <person name="Tang P."/>
            <person name="Chiu C.-H."/>
            <person name="Lee Y.-S."/>
            <person name="Embley T.M."/>
            <person name="Coombs G.H."/>
            <person name="Mottram J.C."/>
            <person name="Tachezy J."/>
            <person name="Fraser-Liggett C.M."/>
            <person name="Johnson P.J."/>
        </authorList>
    </citation>
    <scope>NUCLEOTIDE SEQUENCE [LARGE SCALE GENOMIC DNA]</scope>
    <source>
        <strain evidence="1">G3</strain>
    </source>
</reference>
<dbReference type="EMBL" id="DS114510">
    <property type="protein sequence ID" value="EAX87100.1"/>
    <property type="molecule type" value="Genomic_DNA"/>
</dbReference>
<proteinExistence type="predicted"/>
<gene>
    <name evidence="1" type="ORF">TVAG_218770</name>
</gene>
<dbReference type="VEuPathDB" id="TrichDB:TVAGG3_0994510"/>
<organism evidence="1 2">
    <name type="scientific">Trichomonas vaginalis (strain ATCC PRA-98 / G3)</name>
    <dbReference type="NCBI Taxonomy" id="412133"/>
    <lineage>
        <taxon>Eukaryota</taxon>
        <taxon>Metamonada</taxon>
        <taxon>Parabasalia</taxon>
        <taxon>Trichomonadida</taxon>
        <taxon>Trichomonadidae</taxon>
        <taxon>Trichomonas</taxon>
    </lineage>
</organism>
<protein>
    <submittedName>
        <fullName evidence="1">Uncharacterized protein</fullName>
    </submittedName>
</protein>
<dbReference type="InParanoid" id="A2G6W0"/>
<evidence type="ECO:0000313" key="1">
    <source>
        <dbReference type="EMBL" id="EAX87100.1"/>
    </source>
</evidence>
<dbReference type="AlphaFoldDB" id="A2G6W0"/>
<sequence length="162" mass="18965">MDNEQLEEYNAQMELIKKYINNQNSDKHLAGKVTAKILNLYCDVCNVEARKNIKHILAKYRVRPTRDGEMKRKKEYIQDFDFISSKGFELIQSIQNSGYSKKPNIYMLKSLIKAIVVDLNKNGYQITFNREAKRSKDGLYKFISDNYDLIKSYIDKGTKFAV</sequence>
<dbReference type="VEuPathDB" id="TrichDB:TVAG_218770"/>
<keyword evidence="2" id="KW-1185">Reference proteome</keyword>